<dbReference type="InterPro" id="IPR036514">
    <property type="entry name" value="SGNH_hydro_sf"/>
</dbReference>
<proteinExistence type="predicted"/>
<dbReference type="GO" id="GO:0016788">
    <property type="term" value="F:hydrolase activity, acting on ester bonds"/>
    <property type="evidence" value="ECO:0007669"/>
    <property type="project" value="InterPro"/>
</dbReference>
<evidence type="ECO:0000313" key="3">
    <source>
        <dbReference type="Proteomes" id="UP001175261"/>
    </source>
</evidence>
<feature type="chain" id="PRO_5041285078" description="SGNH hydrolase-type esterase domain-containing protein" evidence="1">
    <location>
        <begin position="20"/>
        <end position="260"/>
    </location>
</feature>
<evidence type="ECO:0000313" key="2">
    <source>
        <dbReference type="EMBL" id="KAK0386148.1"/>
    </source>
</evidence>
<dbReference type="Pfam" id="PF00657">
    <property type="entry name" value="Lipase_GDSL"/>
    <property type="match status" value="1"/>
</dbReference>
<reference evidence="2" key="1">
    <citation type="submission" date="2022-10" db="EMBL/GenBank/DDBJ databases">
        <title>Determination and structural analysis of whole genome sequence of Sarocladium strictum F4-1.</title>
        <authorList>
            <person name="Hu L."/>
            <person name="Jiang Y."/>
        </authorList>
    </citation>
    <scope>NUCLEOTIDE SEQUENCE</scope>
    <source>
        <strain evidence="2">F4-1</strain>
    </source>
</reference>
<dbReference type="InterPro" id="IPR001087">
    <property type="entry name" value="GDSL"/>
</dbReference>
<feature type="signal peptide" evidence="1">
    <location>
        <begin position="1"/>
        <end position="19"/>
    </location>
</feature>
<protein>
    <recommendedName>
        <fullName evidence="4">SGNH hydrolase-type esterase domain-containing protein</fullName>
    </recommendedName>
</protein>
<accession>A0AA39L6P2</accession>
<name>A0AA39L6P2_SARSR</name>
<dbReference type="CDD" id="cd01823">
    <property type="entry name" value="SEST_like"/>
    <property type="match status" value="1"/>
</dbReference>
<evidence type="ECO:0008006" key="4">
    <source>
        <dbReference type="Google" id="ProtNLM"/>
    </source>
</evidence>
<dbReference type="AlphaFoldDB" id="A0AA39L6P2"/>
<evidence type="ECO:0000256" key="1">
    <source>
        <dbReference type="SAM" id="SignalP"/>
    </source>
</evidence>
<dbReference type="EMBL" id="JAPDFR010000005">
    <property type="protein sequence ID" value="KAK0386148.1"/>
    <property type="molecule type" value="Genomic_DNA"/>
</dbReference>
<gene>
    <name evidence="2" type="ORF">NLU13_5985</name>
</gene>
<dbReference type="InterPro" id="IPR037460">
    <property type="entry name" value="SEST-like"/>
</dbReference>
<comment type="caution">
    <text evidence="2">The sequence shown here is derived from an EMBL/GenBank/DDBJ whole genome shotgun (WGS) entry which is preliminary data.</text>
</comment>
<keyword evidence="3" id="KW-1185">Reference proteome</keyword>
<dbReference type="Gene3D" id="3.40.50.1110">
    <property type="entry name" value="SGNH hydrolase"/>
    <property type="match status" value="1"/>
</dbReference>
<dbReference type="SUPFAM" id="SSF52266">
    <property type="entry name" value="SGNH hydrolase"/>
    <property type="match status" value="1"/>
</dbReference>
<keyword evidence="1" id="KW-0732">Signal</keyword>
<organism evidence="2 3">
    <name type="scientific">Sarocladium strictum</name>
    <name type="common">Black bundle disease fungus</name>
    <name type="synonym">Acremonium strictum</name>
    <dbReference type="NCBI Taxonomy" id="5046"/>
    <lineage>
        <taxon>Eukaryota</taxon>
        <taxon>Fungi</taxon>
        <taxon>Dikarya</taxon>
        <taxon>Ascomycota</taxon>
        <taxon>Pezizomycotina</taxon>
        <taxon>Sordariomycetes</taxon>
        <taxon>Hypocreomycetidae</taxon>
        <taxon>Hypocreales</taxon>
        <taxon>Sarocladiaceae</taxon>
        <taxon>Sarocladium</taxon>
    </lineage>
</organism>
<dbReference type="Proteomes" id="UP001175261">
    <property type="component" value="Unassembled WGS sequence"/>
</dbReference>
<sequence length="260" mass="28141">MSVYVVLIMFLKTLIPALALGTSAQLIVGLGSSYAEGPGLAQPIGEILRQKLTDNDGQEWSFSNIAVSGSLLEDIVTNQSPQLEGTNPRIAYIVSGGNDLSYATCLGNPSDSGCQNSISEDEWKQRYRDVLDSVIQHTAGDPALTVFCVTYIRALGANTVCPSDDCPVQPAEKEANDNLYNRVVDYTVRAIDEWKATGDNGQYDVRLIPMRQYSEEHYVGTAEPWINGAQVPEGAGGITWHPNNAGAEAVAQFLFESFTS</sequence>